<feature type="transmembrane region" description="Helical" evidence="1">
    <location>
        <begin position="353"/>
        <end position="376"/>
    </location>
</feature>
<evidence type="ECO:0000313" key="3">
    <source>
        <dbReference type="Proteomes" id="UP000187209"/>
    </source>
</evidence>
<evidence type="ECO:0008006" key="4">
    <source>
        <dbReference type="Google" id="ProtNLM"/>
    </source>
</evidence>
<keyword evidence="1" id="KW-1133">Transmembrane helix</keyword>
<comment type="caution">
    <text evidence="2">The sequence shown here is derived from an EMBL/GenBank/DDBJ whole genome shotgun (WGS) entry which is preliminary data.</text>
</comment>
<gene>
    <name evidence="2" type="ORF">SteCoe_37891</name>
</gene>
<feature type="transmembrane region" description="Helical" evidence="1">
    <location>
        <begin position="382"/>
        <end position="400"/>
    </location>
</feature>
<feature type="transmembrane region" description="Helical" evidence="1">
    <location>
        <begin position="179"/>
        <end position="203"/>
    </location>
</feature>
<dbReference type="EMBL" id="MPUH01002030">
    <property type="protein sequence ID" value="OMJ65619.1"/>
    <property type="molecule type" value="Genomic_DNA"/>
</dbReference>
<evidence type="ECO:0000313" key="2">
    <source>
        <dbReference type="EMBL" id="OMJ65619.1"/>
    </source>
</evidence>
<dbReference type="Proteomes" id="UP000187209">
    <property type="component" value="Unassembled WGS sequence"/>
</dbReference>
<feature type="transmembrane region" description="Helical" evidence="1">
    <location>
        <begin position="255"/>
        <end position="277"/>
    </location>
</feature>
<proteinExistence type="predicted"/>
<feature type="transmembrane region" description="Helical" evidence="1">
    <location>
        <begin position="329"/>
        <end position="346"/>
    </location>
</feature>
<protein>
    <recommendedName>
        <fullName evidence="4">RING-type domain-containing protein</fullName>
    </recommendedName>
</protein>
<name>A0A1R2AM86_9CILI</name>
<feature type="transmembrane region" description="Helical" evidence="1">
    <location>
        <begin position="298"/>
        <end position="317"/>
    </location>
</feature>
<feature type="transmembrane region" description="Helical" evidence="1">
    <location>
        <begin position="215"/>
        <end position="235"/>
    </location>
</feature>
<sequence length="408" mass="47142">MDCPKCSREYNYKDVIPLSFNCGRTFCKDCINDQSSCGVFPCPCSTNHKIQSLSINRNIDEIGLEIKRKRIEQTKNQVKKPEKIYITSPLLQDDSLRQSENAQQNHVFIEDRCLHAKIDINTNFNYMLLENINQAKLCVDIKWGKCAVILLYFIFTVPWILFCFFSHSTNDLDCEKAAIQWVGFWMIVFILFSAFIVMNSVNFNDFTKNTLRKPLIIALEITILAETGLIAYGWYEYINFDMCSYKDNKKFLSFLGLLLTCSCFNAFFLVFTGYIIINGHPLIKKVFKPTRGSNSKFIYFKIFLILALYLIPDINYYTSDNSTNHNVFSLIYFYLQIVAIHIAMICKNEVKHILVCSTMIIIMHSICNVIFIFVLPGYGGSAIYNSFIDGIFLLVAILGIKKGFRNNR</sequence>
<keyword evidence="3" id="KW-1185">Reference proteome</keyword>
<evidence type="ECO:0000256" key="1">
    <source>
        <dbReference type="SAM" id="Phobius"/>
    </source>
</evidence>
<accession>A0A1R2AM86</accession>
<reference evidence="2 3" key="1">
    <citation type="submission" date="2016-11" db="EMBL/GenBank/DDBJ databases">
        <title>The macronuclear genome of Stentor coeruleus: a giant cell with tiny introns.</title>
        <authorList>
            <person name="Slabodnick M."/>
            <person name="Ruby J.G."/>
            <person name="Reiff S.B."/>
            <person name="Swart E.C."/>
            <person name="Gosai S."/>
            <person name="Prabakaran S."/>
            <person name="Witkowska E."/>
            <person name="Larue G.E."/>
            <person name="Fisher S."/>
            <person name="Freeman R.M."/>
            <person name="Gunawardena J."/>
            <person name="Chu W."/>
            <person name="Stover N.A."/>
            <person name="Gregory B.D."/>
            <person name="Nowacki M."/>
            <person name="Derisi J."/>
            <person name="Roy S.W."/>
            <person name="Marshall W.F."/>
            <person name="Sood P."/>
        </authorList>
    </citation>
    <scope>NUCLEOTIDE SEQUENCE [LARGE SCALE GENOMIC DNA]</scope>
    <source>
        <strain evidence="2">WM001</strain>
    </source>
</reference>
<feature type="transmembrane region" description="Helical" evidence="1">
    <location>
        <begin position="146"/>
        <end position="167"/>
    </location>
</feature>
<dbReference type="AlphaFoldDB" id="A0A1R2AM86"/>
<keyword evidence="1" id="KW-0472">Membrane</keyword>
<keyword evidence="1" id="KW-0812">Transmembrane</keyword>
<organism evidence="2 3">
    <name type="scientific">Stentor coeruleus</name>
    <dbReference type="NCBI Taxonomy" id="5963"/>
    <lineage>
        <taxon>Eukaryota</taxon>
        <taxon>Sar</taxon>
        <taxon>Alveolata</taxon>
        <taxon>Ciliophora</taxon>
        <taxon>Postciliodesmatophora</taxon>
        <taxon>Heterotrichea</taxon>
        <taxon>Heterotrichida</taxon>
        <taxon>Stentoridae</taxon>
        <taxon>Stentor</taxon>
    </lineage>
</organism>